<organism evidence="1 2">
    <name type="scientific">Gloeothece citriformis (strain PCC 7424)</name>
    <name type="common">Cyanothece sp. (strain PCC 7424)</name>
    <dbReference type="NCBI Taxonomy" id="65393"/>
    <lineage>
        <taxon>Bacteria</taxon>
        <taxon>Bacillati</taxon>
        <taxon>Cyanobacteriota</taxon>
        <taxon>Cyanophyceae</taxon>
        <taxon>Oscillatoriophycideae</taxon>
        <taxon>Chroococcales</taxon>
        <taxon>Aphanothecaceae</taxon>
        <taxon>Gloeothece</taxon>
        <taxon>Gloeothece citriformis</taxon>
    </lineage>
</organism>
<dbReference type="eggNOG" id="ENOG5033PA6">
    <property type="taxonomic scope" value="Bacteria"/>
</dbReference>
<dbReference type="EMBL" id="CP001291">
    <property type="protein sequence ID" value="ACK71601.1"/>
    <property type="molecule type" value="Genomic_DNA"/>
</dbReference>
<evidence type="ECO:0000313" key="2">
    <source>
        <dbReference type="Proteomes" id="UP000002384"/>
    </source>
</evidence>
<dbReference type="STRING" id="65393.PCC7424_3200"/>
<dbReference type="KEGG" id="cyc:PCC7424_3200"/>
<evidence type="ECO:0008006" key="3">
    <source>
        <dbReference type="Google" id="ProtNLM"/>
    </source>
</evidence>
<keyword evidence="2" id="KW-1185">Reference proteome</keyword>
<evidence type="ECO:0000313" key="1">
    <source>
        <dbReference type="EMBL" id="ACK71601.1"/>
    </source>
</evidence>
<dbReference type="RefSeq" id="WP_015955198.1">
    <property type="nucleotide sequence ID" value="NC_011729.1"/>
</dbReference>
<gene>
    <name evidence="1" type="ordered locus">PCC7424_3200</name>
</gene>
<accession>B7KCQ0</accession>
<sequence>MDEYLKTLQSLSQSIAQALQNPQNSPEEKRFVSHLSNSVNLCANEISKSANILKKIVDVSLEDLNKAEAILQNYYKISREVSPLTPLEEIGKLSGCQVKLLELIEESKKEVFEQLKESWEEDLENLKKRWFIDKEGKLKKGIGWIEKDNFIEGIKVIKLKQISEFMKNLQHISKLIFFQLDSIVNFNDIKDYLQILDYEKQKKYQDSIDLILKKINGYQNQLFLLQNNNEELQDFKLKMNVICYPILENKWGELSWNSVRKTKSQYNTIIESFINEIIQKKADLIKNLVETLIQLYNEFLQKQAFYNQQSPEEQQAKQEWVNAQRKKLETLQSSLDNVISFQL</sequence>
<dbReference type="OrthoDB" id="3650305at2"/>
<dbReference type="Proteomes" id="UP000002384">
    <property type="component" value="Chromosome"/>
</dbReference>
<name>B7KCQ0_GLOC7</name>
<dbReference type="HOGENOM" id="CLU_818159_0_0_3"/>
<dbReference type="AlphaFoldDB" id="B7KCQ0"/>
<proteinExistence type="predicted"/>
<protein>
    <recommendedName>
        <fullName evidence="3">Dynamin family protein</fullName>
    </recommendedName>
</protein>
<reference evidence="2" key="1">
    <citation type="journal article" date="2011" name="MBio">
        <title>Novel metabolic attributes of the genus Cyanothece, comprising a group of unicellular nitrogen-fixing Cyanobacteria.</title>
        <authorList>
            <person name="Bandyopadhyay A."/>
            <person name="Elvitigala T."/>
            <person name="Welsh E."/>
            <person name="Stockel J."/>
            <person name="Liberton M."/>
            <person name="Min H."/>
            <person name="Sherman L.A."/>
            <person name="Pakrasi H.B."/>
        </authorList>
    </citation>
    <scope>NUCLEOTIDE SEQUENCE [LARGE SCALE GENOMIC DNA]</scope>
    <source>
        <strain evidence="2">PCC 7424</strain>
    </source>
</reference>